<protein>
    <submittedName>
        <fullName evidence="1">Uncharacterized protein</fullName>
    </submittedName>
</protein>
<evidence type="ECO:0000313" key="2">
    <source>
        <dbReference type="Proteomes" id="UP001243375"/>
    </source>
</evidence>
<comment type="caution">
    <text evidence="1">The sequence shown here is derived from an EMBL/GenBank/DDBJ whole genome shotgun (WGS) entry which is preliminary data.</text>
</comment>
<name>A0ACC2X2F3_9TREE</name>
<sequence length="687" mass="71925">MASPHQPQHPRHPFTLPSQRNGSPMPSNSASSSSSGIPFNTSAHNFNAPSPLAFGFGGVNHFQPQQQAQSNGNGNGGNHSVAFGGGFGQSAASSSSKISSPLSTSFGFSNTNNASTATGFQSPHLQQQWTSSPQFQQQQYTSPNTFASAFASSSRTNQSPQQTLVSPSPARTITTRTAQQSSNHTENIDNVGNAGKRRRSASEDDSMDRSSPTPHTPTPFAPTTTENGNNSGTISASGPSRSLKRARADPSTRSAPVNHHQRQHNNINDNGANPVRDADHDGTRRAVRARRDDGLAVRVGDGDGEEEEEEQGPEEEADLGVLLASLPSSTHLQILLSLLSSNPALKRAVLDLIPAPELEFAVKVLDEKCASLVGSVPVGAAGVGAAATSTAAVRRAGNGASFGSGSSTHGSIGTVSSSATTAGGTVSDGYILNRLRIPFADFVQVVLTYLPYFIGSSSPEGTSTGSASQALNGKSSTSEGKGVVGGRRQIPAPHPSITFQYLSHLTALLIQRILPILPASVLYSASSPSQSTSTPPQLPHLPILLRSLENAWRTWLERVSEHVNVRAGMYAASMAHEWISGIEELRDAAVALVARGPADQQERREAGQKVEAAGRLVGSNNISHANNTTSGKTDHLSSSSAATTLSHTLAQLADAWVEQVGWLIGRSPSGGQEAGASMMVDQMDEQL</sequence>
<keyword evidence="2" id="KW-1185">Reference proteome</keyword>
<dbReference type="EMBL" id="JASBWU010000011">
    <property type="protein sequence ID" value="KAJ9118210.1"/>
    <property type="molecule type" value="Genomic_DNA"/>
</dbReference>
<accession>A0ACC2X2F3</accession>
<organism evidence="1 2">
    <name type="scientific">Naganishia vaughanmartiniae</name>
    <dbReference type="NCBI Taxonomy" id="1424756"/>
    <lineage>
        <taxon>Eukaryota</taxon>
        <taxon>Fungi</taxon>
        <taxon>Dikarya</taxon>
        <taxon>Basidiomycota</taxon>
        <taxon>Agaricomycotina</taxon>
        <taxon>Tremellomycetes</taxon>
        <taxon>Filobasidiales</taxon>
        <taxon>Filobasidiaceae</taxon>
        <taxon>Naganishia</taxon>
    </lineage>
</organism>
<reference evidence="1" key="1">
    <citation type="submission" date="2023-04" db="EMBL/GenBank/DDBJ databases">
        <title>Draft Genome sequencing of Naganishia species isolated from polar environments using Oxford Nanopore Technology.</title>
        <authorList>
            <person name="Leo P."/>
            <person name="Venkateswaran K."/>
        </authorList>
    </citation>
    <scope>NUCLEOTIDE SEQUENCE</scope>
    <source>
        <strain evidence="1">MNA-CCFEE 5425</strain>
    </source>
</reference>
<proteinExistence type="predicted"/>
<gene>
    <name evidence="1" type="ORF">QFC22_004116</name>
</gene>
<dbReference type="Proteomes" id="UP001243375">
    <property type="component" value="Unassembled WGS sequence"/>
</dbReference>
<evidence type="ECO:0000313" key="1">
    <source>
        <dbReference type="EMBL" id="KAJ9118210.1"/>
    </source>
</evidence>